<dbReference type="InterPro" id="IPR020596">
    <property type="entry name" value="rRNA_Ade_Mease_Trfase_CS"/>
</dbReference>
<evidence type="ECO:0000256" key="3">
    <source>
        <dbReference type="ARBA" id="ARBA00022691"/>
    </source>
</evidence>
<dbReference type="CDD" id="cd02440">
    <property type="entry name" value="AdoMet_MTases"/>
    <property type="match status" value="1"/>
</dbReference>
<proteinExistence type="predicted"/>
<evidence type="ECO:0000313" key="5">
    <source>
        <dbReference type="EMBL" id="RJF86876.1"/>
    </source>
</evidence>
<evidence type="ECO:0000259" key="4">
    <source>
        <dbReference type="SMART" id="SM00650"/>
    </source>
</evidence>
<dbReference type="PROSITE" id="PS01131">
    <property type="entry name" value="RRNA_A_DIMETH"/>
    <property type="match status" value="1"/>
</dbReference>
<evidence type="ECO:0000256" key="2">
    <source>
        <dbReference type="ARBA" id="ARBA00022679"/>
    </source>
</evidence>
<dbReference type="InterPro" id="IPR020598">
    <property type="entry name" value="rRNA_Ade_methylase_Trfase_N"/>
</dbReference>
<keyword evidence="6" id="KW-1185">Reference proteome</keyword>
<name>A0A418WA95_9PROT</name>
<sequence>MRSPFKIGAIAASSKGLAREMAAQADLSLPGAVIELGGGTGSITRAILDRGVGYDRLYSVEFDHELAATLRHRFPRLHVVEGDAGELVPLMAARGVHQAACVISGLPLLGMPASVQHRILKAAFMLIAPGGRFIQFTYGPTTPTRPAIMRDLNLKARRAGHIMMNVPPRAFGATNGQKRARRCLNSLPSPTPASEVWRNDVYCT</sequence>
<dbReference type="GO" id="GO:0000179">
    <property type="term" value="F:rRNA (adenine-N6,N6-)-dimethyltransferase activity"/>
    <property type="evidence" value="ECO:0007669"/>
    <property type="project" value="InterPro"/>
</dbReference>
<accession>A0A418WA95</accession>
<dbReference type="Gene3D" id="3.40.50.150">
    <property type="entry name" value="Vaccinia Virus protein VP39"/>
    <property type="match status" value="1"/>
</dbReference>
<dbReference type="SMART" id="SM00650">
    <property type="entry name" value="rADc"/>
    <property type="match status" value="1"/>
</dbReference>
<comment type="caution">
    <text evidence="5">The sequence shown here is derived from an EMBL/GenBank/DDBJ whole genome shotgun (WGS) entry which is preliminary data.</text>
</comment>
<feature type="domain" description="Ribosomal RNA adenine methylase transferase N-terminal" evidence="4">
    <location>
        <begin position="17"/>
        <end position="180"/>
    </location>
</feature>
<keyword evidence="2" id="KW-0808">Transferase</keyword>
<gene>
    <name evidence="5" type="ORF">D3874_07470</name>
</gene>
<dbReference type="AlphaFoldDB" id="A0A418WA95"/>
<dbReference type="InterPro" id="IPR029063">
    <property type="entry name" value="SAM-dependent_MTases_sf"/>
</dbReference>
<keyword evidence="3" id="KW-0949">S-adenosyl-L-methionine</keyword>
<keyword evidence="1" id="KW-0489">Methyltransferase</keyword>
<reference evidence="5 6" key="1">
    <citation type="submission" date="2018-09" db="EMBL/GenBank/DDBJ databases">
        <authorList>
            <person name="Zhu H."/>
        </authorList>
    </citation>
    <scope>NUCLEOTIDE SEQUENCE [LARGE SCALE GENOMIC DNA]</scope>
    <source>
        <strain evidence="5 6">K1W22B-8</strain>
    </source>
</reference>
<protein>
    <recommendedName>
        <fullName evidence="4">Ribosomal RNA adenine methylase transferase N-terminal domain-containing protein</fullName>
    </recommendedName>
</protein>
<evidence type="ECO:0000313" key="6">
    <source>
        <dbReference type="Proteomes" id="UP000284605"/>
    </source>
</evidence>
<dbReference type="SUPFAM" id="SSF53335">
    <property type="entry name" value="S-adenosyl-L-methionine-dependent methyltransferases"/>
    <property type="match status" value="1"/>
</dbReference>
<dbReference type="EMBL" id="QYUK01000011">
    <property type="protein sequence ID" value="RJF86876.1"/>
    <property type="molecule type" value="Genomic_DNA"/>
</dbReference>
<dbReference type="Proteomes" id="UP000284605">
    <property type="component" value="Unassembled WGS sequence"/>
</dbReference>
<organism evidence="5 6">
    <name type="scientific">Oleomonas cavernae</name>
    <dbReference type="NCBI Taxonomy" id="2320859"/>
    <lineage>
        <taxon>Bacteria</taxon>
        <taxon>Pseudomonadati</taxon>
        <taxon>Pseudomonadota</taxon>
        <taxon>Alphaproteobacteria</taxon>
        <taxon>Acetobacterales</taxon>
        <taxon>Acetobacteraceae</taxon>
        <taxon>Oleomonas</taxon>
    </lineage>
</organism>
<evidence type="ECO:0000256" key="1">
    <source>
        <dbReference type="ARBA" id="ARBA00022603"/>
    </source>
</evidence>